<evidence type="ECO:0000313" key="2">
    <source>
        <dbReference type="EMBL" id="ROT34739.1"/>
    </source>
</evidence>
<gene>
    <name evidence="2" type="ORF">SODALDRAFT_364248</name>
</gene>
<feature type="region of interest" description="Disordered" evidence="1">
    <location>
        <begin position="55"/>
        <end position="83"/>
    </location>
</feature>
<dbReference type="EMBL" id="ML119066">
    <property type="protein sequence ID" value="ROT34739.1"/>
    <property type="molecule type" value="Genomic_DNA"/>
</dbReference>
<dbReference type="AlphaFoldDB" id="A0A3N2PJQ0"/>
<evidence type="ECO:0000256" key="1">
    <source>
        <dbReference type="SAM" id="MobiDB-lite"/>
    </source>
</evidence>
<feature type="compositionally biased region" description="Acidic residues" evidence="1">
    <location>
        <begin position="74"/>
        <end position="83"/>
    </location>
</feature>
<proteinExistence type="predicted"/>
<keyword evidence="3" id="KW-1185">Reference proteome</keyword>
<name>A0A3N2PJQ0_SODAK</name>
<feature type="region of interest" description="Disordered" evidence="1">
    <location>
        <begin position="155"/>
        <end position="196"/>
    </location>
</feature>
<feature type="compositionally biased region" description="Basic and acidic residues" evidence="1">
    <location>
        <begin position="57"/>
        <end position="73"/>
    </location>
</feature>
<feature type="compositionally biased region" description="Polar residues" evidence="1">
    <location>
        <begin position="164"/>
        <end position="178"/>
    </location>
</feature>
<dbReference type="Proteomes" id="UP000272025">
    <property type="component" value="Unassembled WGS sequence"/>
</dbReference>
<protein>
    <submittedName>
        <fullName evidence="2">Uncharacterized protein</fullName>
    </submittedName>
</protein>
<dbReference type="GeneID" id="39583106"/>
<dbReference type="RefSeq" id="XP_028462545.1">
    <property type="nucleotide sequence ID" value="XM_028614628.1"/>
</dbReference>
<accession>A0A3N2PJQ0</accession>
<sequence length="196" mass="21841">MTAYLSWLPLLPSRAPKHDDVPFLEICSQLKSLESVYPNQSLQCRVRGPSKRLFCTGRDELQPRQRRESRHDADNDDDDNVDVDDDVVAVPYWTGEKRPVAASSPTVGSPAVAPKDNAGFCPAHYFTSLPLAPRASTNTYRAMAATRKRDFRQAKARGRHTVPCTKSVQQRKPSQVNLMVSPVPYPTPSNKYESAG</sequence>
<reference evidence="2 3" key="1">
    <citation type="journal article" date="2018" name="Mol. Ecol.">
        <title>The obligate alkalophilic soda-lake fungus Sodiomyces alkalinus has shifted to a protein diet.</title>
        <authorList>
            <person name="Grum-Grzhimaylo A.A."/>
            <person name="Falkoski D.L."/>
            <person name="van den Heuvel J."/>
            <person name="Valero-Jimenez C.A."/>
            <person name="Min B."/>
            <person name="Choi I.G."/>
            <person name="Lipzen A."/>
            <person name="Daum C.G."/>
            <person name="Aanen D.K."/>
            <person name="Tsang A."/>
            <person name="Henrissat B."/>
            <person name="Bilanenko E.N."/>
            <person name="de Vries R.P."/>
            <person name="van Kan J.A.L."/>
            <person name="Grigoriev I.V."/>
            <person name="Debets A.J.M."/>
        </authorList>
    </citation>
    <scope>NUCLEOTIDE SEQUENCE [LARGE SCALE GENOMIC DNA]</scope>
    <source>
        <strain evidence="2 3">F11</strain>
    </source>
</reference>
<organism evidence="2 3">
    <name type="scientific">Sodiomyces alkalinus (strain CBS 110278 / VKM F-3762 / F11)</name>
    <name type="common">Alkaliphilic filamentous fungus</name>
    <dbReference type="NCBI Taxonomy" id="1314773"/>
    <lineage>
        <taxon>Eukaryota</taxon>
        <taxon>Fungi</taxon>
        <taxon>Dikarya</taxon>
        <taxon>Ascomycota</taxon>
        <taxon>Pezizomycotina</taxon>
        <taxon>Sordariomycetes</taxon>
        <taxon>Hypocreomycetidae</taxon>
        <taxon>Glomerellales</taxon>
        <taxon>Plectosphaerellaceae</taxon>
        <taxon>Sodiomyces</taxon>
    </lineage>
</organism>
<evidence type="ECO:0000313" key="3">
    <source>
        <dbReference type="Proteomes" id="UP000272025"/>
    </source>
</evidence>